<organism evidence="2">
    <name type="scientific">Arundo donax</name>
    <name type="common">Giant reed</name>
    <name type="synonym">Donax arundinaceus</name>
    <dbReference type="NCBI Taxonomy" id="35708"/>
    <lineage>
        <taxon>Eukaryota</taxon>
        <taxon>Viridiplantae</taxon>
        <taxon>Streptophyta</taxon>
        <taxon>Embryophyta</taxon>
        <taxon>Tracheophyta</taxon>
        <taxon>Spermatophyta</taxon>
        <taxon>Magnoliopsida</taxon>
        <taxon>Liliopsida</taxon>
        <taxon>Poales</taxon>
        <taxon>Poaceae</taxon>
        <taxon>PACMAD clade</taxon>
        <taxon>Arundinoideae</taxon>
        <taxon>Arundineae</taxon>
        <taxon>Arundo</taxon>
    </lineage>
</organism>
<evidence type="ECO:0000313" key="2">
    <source>
        <dbReference type="EMBL" id="JAD98231.1"/>
    </source>
</evidence>
<feature type="region of interest" description="Disordered" evidence="1">
    <location>
        <begin position="1"/>
        <end position="27"/>
    </location>
</feature>
<accession>A0A0A9EDU4</accession>
<name>A0A0A9EDU4_ARUDO</name>
<reference evidence="2" key="2">
    <citation type="journal article" date="2015" name="Data Brief">
        <title>Shoot transcriptome of the giant reed, Arundo donax.</title>
        <authorList>
            <person name="Barrero R.A."/>
            <person name="Guerrero F.D."/>
            <person name="Moolhuijzen P."/>
            <person name="Goolsby J.A."/>
            <person name="Tidwell J."/>
            <person name="Bellgard S.E."/>
            <person name="Bellgard M.I."/>
        </authorList>
    </citation>
    <scope>NUCLEOTIDE SEQUENCE</scope>
    <source>
        <tissue evidence="2">Shoot tissue taken approximately 20 cm above the soil surface</tissue>
    </source>
</reference>
<reference evidence="2" key="1">
    <citation type="submission" date="2014-09" db="EMBL/GenBank/DDBJ databases">
        <authorList>
            <person name="Magalhaes I.L.F."/>
            <person name="Oliveira U."/>
            <person name="Santos F.R."/>
            <person name="Vidigal T.H.D.A."/>
            <person name="Brescovit A.D."/>
            <person name="Santos A.J."/>
        </authorList>
    </citation>
    <scope>NUCLEOTIDE SEQUENCE</scope>
    <source>
        <tissue evidence="2">Shoot tissue taken approximately 20 cm above the soil surface</tissue>
    </source>
</reference>
<sequence length="27" mass="2990">MESRSLEGAWAAAGRTPSVASRRVWEE</sequence>
<dbReference type="AlphaFoldDB" id="A0A0A9EDU4"/>
<proteinExistence type="predicted"/>
<protein>
    <submittedName>
        <fullName evidence="2">Uncharacterized protein</fullName>
    </submittedName>
</protein>
<dbReference type="EMBL" id="GBRH01199664">
    <property type="protein sequence ID" value="JAD98231.1"/>
    <property type="molecule type" value="Transcribed_RNA"/>
</dbReference>
<evidence type="ECO:0000256" key="1">
    <source>
        <dbReference type="SAM" id="MobiDB-lite"/>
    </source>
</evidence>